<organism evidence="7 8">
    <name type="scientific">Didymella exigua CBS 183.55</name>
    <dbReference type="NCBI Taxonomy" id="1150837"/>
    <lineage>
        <taxon>Eukaryota</taxon>
        <taxon>Fungi</taxon>
        <taxon>Dikarya</taxon>
        <taxon>Ascomycota</taxon>
        <taxon>Pezizomycotina</taxon>
        <taxon>Dothideomycetes</taxon>
        <taxon>Pleosporomycetidae</taxon>
        <taxon>Pleosporales</taxon>
        <taxon>Pleosporineae</taxon>
        <taxon>Didymellaceae</taxon>
        <taxon>Didymella</taxon>
    </lineage>
</organism>
<dbReference type="PANTHER" id="PTHR14211:SF7">
    <property type="entry name" value="RIBOSOME BIOGENESIS PROTEIN NOP53"/>
    <property type="match status" value="1"/>
</dbReference>
<evidence type="ECO:0000256" key="3">
    <source>
        <dbReference type="ARBA" id="ARBA00022517"/>
    </source>
</evidence>
<dbReference type="Pfam" id="PF07767">
    <property type="entry name" value="Nop53"/>
    <property type="match status" value="1"/>
</dbReference>
<feature type="compositionally biased region" description="Basic and acidic residues" evidence="6">
    <location>
        <begin position="285"/>
        <end position="301"/>
    </location>
</feature>
<dbReference type="Proteomes" id="UP000800082">
    <property type="component" value="Unassembled WGS sequence"/>
</dbReference>
<dbReference type="AlphaFoldDB" id="A0A6A5RI25"/>
<evidence type="ECO:0000256" key="6">
    <source>
        <dbReference type="SAM" id="MobiDB-lite"/>
    </source>
</evidence>
<proteinExistence type="inferred from homology"/>
<keyword evidence="3 5" id="KW-0690">Ribosome biogenesis</keyword>
<evidence type="ECO:0000313" key="7">
    <source>
        <dbReference type="EMBL" id="KAF1927985.1"/>
    </source>
</evidence>
<dbReference type="GO" id="GO:0006364">
    <property type="term" value="P:rRNA processing"/>
    <property type="evidence" value="ECO:0007669"/>
    <property type="project" value="TreeGrafter"/>
</dbReference>
<feature type="region of interest" description="Disordered" evidence="6">
    <location>
        <begin position="1"/>
        <end position="20"/>
    </location>
</feature>
<keyword evidence="4 5" id="KW-0539">Nucleus</keyword>
<dbReference type="InterPro" id="IPR011687">
    <property type="entry name" value="Nop53/GLTSCR2"/>
</dbReference>
<feature type="compositionally biased region" description="Basic and acidic residues" evidence="6">
    <location>
        <begin position="96"/>
        <end position="105"/>
    </location>
</feature>
<evidence type="ECO:0000256" key="1">
    <source>
        <dbReference type="ARBA" id="ARBA00008838"/>
    </source>
</evidence>
<name>A0A6A5RI25_9PLEO</name>
<dbReference type="GO" id="GO:0000027">
    <property type="term" value="P:ribosomal large subunit assembly"/>
    <property type="evidence" value="ECO:0007669"/>
    <property type="project" value="UniProtKB-UniRule"/>
</dbReference>
<reference evidence="7" key="1">
    <citation type="journal article" date="2020" name="Stud. Mycol.">
        <title>101 Dothideomycetes genomes: a test case for predicting lifestyles and emergence of pathogens.</title>
        <authorList>
            <person name="Haridas S."/>
            <person name="Albert R."/>
            <person name="Binder M."/>
            <person name="Bloem J."/>
            <person name="Labutti K."/>
            <person name="Salamov A."/>
            <person name="Andreopoulos B."/>
            <person name="Baker S."/>
            <person name="Barry K."/>
            <person name="Bills G."/>
            <person name="Bluhm B."/>
            <person name="Cannon C."/>
            <person name="Castanera R."/>
            <person name="Culley D."/>
            <person name="Daum C."/>
            <person name="Ezra D."/>
            <person name="Gonzalez J."/>
            <person name="Henrissat B."/>
            <person name="Kuo A."/>
            <person name="Liang C."/>
            <person name="Lipzen A."/>
            <person name="Lutzoni F."/>
            <person name="Magnuson J."/>
            <person name="Mondo S."/>
            <person name="Nolan M."/>
            <person name="Ohm R."/>
            <person name="Pangilinan J."/>
            <person name="Park H.-J."/>
            <person name="Ramirez L."/>
            <person name="Alfaro M."/>
            <person name="Sun H."/>
            <person name="Tritt A."/>
            <person name="Yoshinaga Y."/>
            <person name="Zwiers L.-H."/>
            <person name="Turgeon B."/>
            <person name="Goodwin S."/>
            <person name="Spatafora J."/>
            <person name="Crous P."/>
            <person name="Grigoriev I."/>
        </authorList>
    </citation>
    <scope>NUCLEOTIDE SEQUENCE</scope>
    <source>
        <strain evidence="7">CBS 183.55</strain>
    </source>
</reference>
<feature type="compositionally biased region" description="Basic and acidic residues" evidence="6">
    <location>
        <begin position="215"/>
        <end position="238"/>
    </location>
</feature>
<dbReference type="GeneID" id="54350410"/>
<dbReference type="PANTHER" id="PTHR14211">
    <property type="entry name" value="GLIOMA SUPPRESSOR CANDIDATE REGION GENE 2"/>
    <property type="match status" value="1"/>
</dbReference>
<dbReference type="EMBL" id="ML978970">
    <property type="protein sequence ID" value="KAF1927985.1"/>
    <property type="molecule type" value="Genomic_DNA"/>
</dbReference>
<comment type="subcellular location">
    <subcellularLocation>
        <location evidence="5">Nucleus</location>
        <location evidence="5">Nucleolus</location>
    </subcellularLocation>
    <subcellularLocation>
        <location evidence="5">Nucleus</location>
        <location evidence="5">Nucleoplasm</location>
    </subcellularLocation>
</comment>
<feature type="compositionally biased region" description="Acidic residues" evidence="6">
    <location>
        <begin position="240"/>
        <end position="260"/>
    </location>
</feature>
<dbReference type="GO" id="GO:0008097">
    <property type="term" value="F:5S rRNA binding"/>
    <property type="evidence" value="ECO:0007669"/>
    <property type="project" value="TreeGrafter"/>
</dbReference>
<dbReference type="GO" id="GO:0005654">
    <property type="term" value="C:nucleoplasm"/>
    <property type="evidence" value="ECO:0007669"/>
    <property type="project" value="UniProtKB-SubCell"/>
</dbReference>
<dbReference type="OrthoDB" id="5072at2759"/>
<gene>
    <name evidence="7" type="ORF">M421DRAFT_421186</name>
</gene>
<feature type="region of interest" description="Disordered" evidence="6">
    <location>
        <begin position="92"/>
        <end position="111"/>
    </location>
</feature>
<protein>
    <recommendedName>
        <fullName evidence="2 5">Ribosome biogenesis protein NOP53</fullName>
    </recommendedName>
</protein>
<feature type="compositionally biased region" description="Basic residues" evidence="6">
    <location>
        <begin position="11"/>
        <end position="20"/>
    </location>
</feature>
<comment type="similarity">
    <text evidence="1 5">Belongs to the NOP53 family.</text>
</comment>
<evidence type="ECO:0000256" key="4">
    <source>
        <dbReference type="ARBA" id="ARBA00023242"/>
    </source>
</evidence>
<accession>A0A6A5RI25</accession>
<comment type="function">
    <text evidence="5">May play a role in ribosome biogenesis.</text>
</comment>
<sequence>MSDAAPAQYKQKSRKGKKAWRKNVDVTEVASGLDEVRDQIIAGGVIAEKPSDQLFAVDTAGDAAIQKKVQSRHKPLKVDQILAARSAVPAVPSRKRLSDMDDEGKRKKAKVSGREYDRLRAIAYGGEQVKKDVVQSGTTADYDPWAVQEVKEQPEFSFLEKKKPKVEPVTLKRAPVSLSKDGKKIPSVLKPNAGKSYNPDFDQWQALLIKESEKAVADEKRRLREAQEEAERMERAAADTDSDSGEESVWESEWEGFSGDEAEKAKAKRPERKSATQRNKIKRRKDAERAAKHDAKMRAKEQQVQMIKALAKSVEEKERSRDAAKSMAAAIQAEAEGTLDVQDGDELELRKKQFGRIPIMEAPLEVVLPDELRDSLRALKPEGNLLKDRFRSMMLRGVVEPRRHIPYAKQKKYTVSEKWSYKDWELPAAK</sequence>
<evidence type="ECO:0000256" key="5">
    <source>
        <dbReference type="PIRNR" id="PIRNR017302"/>
    </source>
</evidence>
<dbReference type="GO" id="GO:0005730">
    <property type="term" value="C:nucleolus"/>
    <property type="evidence" value="ECO:0007669"/>
    <property type="project" value="UniProtKB-SubCell"/>
</dbReference>
<feature type="region of interest" description="Disordered" evidence="6">
    <location>
        <begin position="215"/>
        <end position="302"/>
    </location>
</feature>
<keyword evidence="8" id="KW-1185">Reference proteome</keyword>
<dbReference type="PIRSF" id="PIRSF017302">
    <property type="entry name" value="Gltscr2"/>
    <property type="match status" value="1"/>
</dbReference>
<dbReference type="RefSeq" id="XP_033448237.1">
    <property type="nucleotide sequence ID" value="XM_033592742.1"/>
</dbReference>
<evidence type="ECO:0000256" key="2">
    <source>
        <dbReference type="ARBA" id="ARBA00018339"/>
    </source>
</evidence>
<evidence type="ECO:0000313" key="8">
    <source>
        <dbReference type="Proteomes" id="UP000800082"/>
    </source>
</evidence>